<dbReference type="Proteomes" id="UP000073492">
    <property type="component" value="Unassembled WGS sequence"/>
</dbReference>
<dbReference type="InterPro" id="IPR023352">
    <property type="entry name" value="MAPEG-like_dom_sf"/>
</dbReference>
<accession>A0A139H945</accession>
<keyword evidence="7" id="KW-1185">Reference proteome</keyword>
<gene>
    <name evidence="6" type="ORF">AC579_6734</name>
</gene>
<dbReference type="OrthoDB" id="2122304at2759"/>
<dbReference type="EMBL" id="LFZO01000730">
    <property type="protein sequence ID" value="KXS98947.1"/>
    <property type="molecule type" value="Genomic_DNA"/>
</dbReference>
<comment type="caution">
    <text evidence="6">The sequence shown here is derived from an EMBL/GenBank/DDBJ whole genome shotgun (WGS) entry which is preliminary data.</text>
</comment>
<evidence type="ECO:0000313" key="6">
    <source>
        <dbReference type="EMBL" id="KXS98947.1"/>
    </source>
</evidence>
<evidence type="ECO:0000256" key="1">
    <source>
        <dbReference type="ARBA" id="ARBA00004370"/>
    </source>
</evidence>
<evidence type="ECO:0000256" key="4">
    <source>
        <dbReference type="ARBA" id="ARBA00023136"/>
    </source>
</evidence>
<keyword evidence="4 5" id="KW-0472">Membrane</keyword>
<feature type="transmembrane region" description="Helical" evidence="5">
    <location>
        <begin position="64"/>
        <end position="85"/>
    </location>
</feature>
<comment type="subcellular location">
    <subcellularLocation>
        <location evidence="1">Membrane</location>
    </subcellularLocation>
</comment>
<dbReference type="AlphaFoldDB" id="A0A139H945"/>
<protein>
    <submittedName>
        <fullName evidence="6">Uncharacterized protein</fullName>
    </submittedName>
</protein>
<dbReference type="Pfam" id="PF01124">
    <property type="entry name" value="MAPEG"/>
    <property type="match status" value="1"/>
</dbReference>
<dbReference type="PANTHER" id="PTHR35371">
    <property type="entry name" value="INNER MEMBRANE PROTEIN"/>
    <property type="match status" value="1"/>
</dbReference>
<evidence type="ECO:0000256" key="2">
    <source>
        <dbReference type="ARBA" id="ARBA00022692"/>
    </source>
</evidence>
<evidence type="ECO:0000313" key="7">
    <source>
        <dbReference type="Proteomes" id="UP000073492"/>
    </source>
</evidence>
<keyword evidence="2 5" id="KW-0812">Transmembrane</keyword>
<keyword evidence="3 5" id="KW-1133">Transmembrane helix</keyword>
<evidence type="ECO:0000256" key="3">
    <source>
        <dbReference type="ARBA" id="ARBA00022989"/>
    </source>
</evidence>
<reference evidence="6 7" key="1">
    <citation type="submission" date="2015-07" db="EMBL/GenBank/DDBJ databases">
        <title>Comparative genomics of the Sigatoka disease complex on banana suggests a link between parallel evolutionary changes in Pseudocercospora fijiensis and Pseudocercospora eumusae and increased virulence on the banana host.</title>
        <authorList>
            <person name="Chang T.-C."/>
            <person name="Salvucci A."/>
            <person name="Crous P.W."/>
            <person name="Stergiopoulos I."/>
        </authorList>
    </citation>
    <scope>NUCLEOTIDE SEQUENCE [LARGE SCALE GENOMIC DNA]</scope>
    <source>
        <strain evidence="6 7">CBS 116634</strain>
    </source>
</reference>
<sequence length="95" mass="10282">MAASLINATRTYQNGFENIGLFASAFVIRHVAKLDNWTLNALSGGYLAIRVAYNISYINGTSDATAAATIVSFLTGIGIIWAFFIKSGYVLNDRL</sequence>
<dbReference type="InterPro" id="IPR001129">
    <property type="entry name" value="Membr-assoc_MAPEG"/>
</dbReference>
<evidence type="ECO:0000256" key="5">
    <source>
        <dbReference type="SAM" id="Phobius"/>
    </source>
</evidence>
<organism evidence="6 7">
    <name type="scientific">Pseudocercospora musae</name>
    <dbReference type="NCBI Taxonomy" id="113226"/>
    <lineage>
        <taxon>Eukaryota</taxon>
        <taxon>Fungi</taxon>
        <taxon>Dikarya</taxon>
        <taxon>Ascomycota</taxon>
        <taxon>Pezizomycotina</taxon>
        <taxon>Dothideomycetes</taxon>
        <taxon>Dothideomycetidae</taxon>
        <taxon>Mycosphaerellales</taxon>
        <taxon>Mycosphaerellaceae</taxon>
        <taxon>Pseudocercospora</taxon>
    </lineage>
</organism>
<proteinExistence type="predicted"/>
<name>A0A139H945_9PEZI</name>
<dbReference type="PANTHER" id="PTHR35371:SF1">
    <property type="entry name" value="BLR7753 PROTEIN"/>
    <property type="match status" value="1"/>
</dbReference>
<dbReference type="Gene3D" id="1.20.120.550">
    <property type="entry name" value="Membrane associated eicosanoid/glutathione metabolism-like domain"/>
    <property type="match status" value="1"/>
</dbReference>
<dbReference type="SUPFAM" id="SSF161084">
    <property type="entry name" value="MAPEG domain-like"/>
    <property type="match status" value="1"/>
</dbReference>
<dbReference type="GO" id="GO:0016020">
    <property type="term" value="C:membrane"/>
    <property type="evidence" value="ECO:0007669"/>
    <property type="project" value="UniProtKB-SubCell"/>
</dbReference>